<evidence type="ECO:0000256" key="1">
    <source>
        <dbReference type="SAM" id="Phobius"/>
    </source>
</evidence>
<proteinExistence type="predicted"/>
<dbReference type="EMBL" id="GBXM01098127">
    <property type="protein sequence ID" value="JAH10450.1"/>
    <property type="molecule type" value="Transcribed_RNA"/>
</dbReference>
<name>A0A0E9Q291_ANGAN</name>
<reference evidence="2" key="1">
    <citation type="submission" date="2014-11" db="EMBL/GenBank/DDBJ databases">
        <authorList>
            <person name="Amaro Gonzalez C."/>
        </authorList>
    </citation>
    <scope>NUCLEOTIDE SEQUENCE</scope>
</reference>
<keyword evidence="1" id="KW-0472">Membrane</keyword>
<keyword evidence="1" id="KW-0812">Transmembrane</keyword>
<organism evidence="2">
    <name type="scientific">Anguilla anguilla</name>
    <name type="common">European freshwater eel</name>
    <name type="synonym">Muraena anguilla</name>
    <dbReference type="NCBI Taxonomy" id="7936"/>
    <lineage>
        <taxon>Eukaryota</taxon>
        <taxon>Metazoa</taxon>
        <taxon>Chordata</taxon>
        <taxon>Craniata</taxon>
        <taxon>Vertebrata</taxon>
        <taxon>Euteleostomi</taxon>
        <taxon>Actinopterygii</taxon>
        <taxon>Neopterygii</taxon>
        <taxon>Teleostei</taxon>
        <taxon>Anguilliformes</taxon>
        <taxon>Anguillidae</taxon>
        <taxon>Anguilla</taxon>
    </lineage>
</organism>
<reference evidence="2" key="2">
    <citation type="journal article" date="2015" name="Fish Shellfish Immunol.">
        <title>Early steps in the European eel (Anguilla anguilla)-Vibrio vulnificus interaction in the gills: Role of the RtxA13 toxin.</title>
        <authorList>
            <person name="Callol A."/>
            <person name="Pajuelo D."/>
            <person name="Ebbesson L."/>
            <person name="Teles M."/>
            <person name="MacKenzie S."/>
            <person name="Amaro C."/>
        </authorList>
    </citation>
    <scope>NUCLEOTIDE SEQUENCE</scope>
</reference>
<feature type="transmembrane region" description="Helical" evidence="1">
    <location>
        <begin position="44"/>
        <end position="62"/>
    </location>
</feature>
<dbReference type="AlphaFoldDB" id="A0A0E9Q291"/>
<accession>A0A0E9Q291</accession>
<evidence type="ECO:0000313" key="2">
    <source>
        <dbReference type="EMBL" id="JAH10450.1"/>
    </source>
</evidence>
<protein>
    <submittedName>
        <fullName evidence="2">Uncharacterized protein</fullName>
    </submittedName>
</protein>
<keyword evidence="1" id="KW-1133">Transmembrane helix</keyword>
<sequence>MGPRLEAHTDRASVLSSVCPSTQDEERNWSTEKLASYEQRAEKWALCFYFLLSLLFLIFVLVQNP</sequence>